<proteinExistence type="predicted"/>
<name>A0A0A9CN64_ARUDO</name>
<reference evidence="1" key="1">
    <citation type="submission" date="2014-09" db="EMBL/GenBank/DDBJ databases">
        <authorList>
            <person name="Magalhaes I.L.F."/>
            <person name="Oliveira U."/>
            <person name="Santos F.R."/>
            <person name="Vidigal T.H.D.A."/>
            <person name="Brescovit A.D."/>
            <person name="Santos A.J."/>
        </authorList>
    </citation>
    <scope>NUCLEOTIDE SEQUENCE</scope>
    <source>
        <tissue evidence="1">Shoot tissue taken approximately 20 cm above the soil surface</tissue>
    </source>
</reference>
<sequence length="81" mass="9123">MQKLAVHTDVDHFKLLSSRIQIYHTNVSGIYAVQSAISELKCEQIVHIQRQSRYNGSHIGIQILTNNSATQVYGTVATHEM</sequence>
<evidence type="ECO:0000313" key="1">
    <source>
        <dbReference type="EMBL" id="JAD75888.1"/>
    </source>
</evidence>
<dbReference type="AlphaFoldDB" id="A0A0A9CN64"/>
<dbReference type="EMBL" id="GBRH01222007">
    <property type="protein sequence ID" value="JAD75888.1"/>
    <property type="molecule type" value="Transcribed_RNA"/>
</dbReference>
<organism evidence="1">
    <name type="scientific">Arundo donax</name>
    <name type="common">Giant reed</name>
    <name type="synonym">Donax arundinaceus</name>
    <dbReference type="NCBI Taxonomy" id="35708"/>
    <lineage>
        <taxon>Eukaryota</taxon>
        <taxon>Viridiplantae</taxon>
        <taxon>Streptophyta</taxon>
        <taxon>Embryophyta</taxon>
        <taxon>Tracheophyta</taxon>
        <taxon>Spermatophyta</taxon>
        <taxon>Magnoliopsida</taxon>
        <taxon>Liliopsida</taxon>
        <taxon>Poales</taxon>
        <taxon>Poaceae</taxon>
        <taxon>PACMAD clade</taxon>
        <taxon>Arundinoideae</taxon>
        <taxon>Arundineae</taxon>
        <taxon>Arundo</taxon>
    </lineage>
</organism>
<accession>A0A0A9CN64</accession>
<protein>
    <submittedName>
        <fullName evidence="1">Uncharacterized protein</fullName>
    </submittedName>
</protein>
<reference evidence="1" key="2">
    <citation type="journal article" date="2015" name="Data Brief">
        <title>Shoot transcriptome of the giant reed, Arundo donax.</title>
        <authorList>
            <person name="Barrero R.A."/>
            <person name="Guerrero F.D."/>
            <person name="Moolhuijzen P."/>
            <person name="Goolsby J.A."/>
            <person name="Tidwell J."/>
            <person name="Bellgard S.E."/>
            <person name="Bellgard M.I."/>
        </authorList>
    </citation>
    <scope>NUCLEOTIDE SEQUENCE</scope>
    <source>
        <tissue evidence="1">Shoot tissue taken approximately 20 cm above the soil surface</tissue>
    </source>
</reference>